<evidence type="ECO:0000256" key="5">
    <source>
        <dbReference type="ARBA" id="ARBA00022692"/>
    </source>
</evidence>
<comment type="subcellular location">
    <subcellularLocation>
        <location evidence="1">Endoplasmic reticulum membrane</location>
        <topology evidence="1">Multi-pass membrane protein</topology>
    </subcellularLocation>
</comment>
<evidence type="ECO:0000313" key="13">
    <source>
        <dbReference type="Proteomes" id="UP001165090"/>
    </source>
</evidence>
<keyword evidence="8 10" id="KW-0472">Membrane</keyword>
<comment type="similarity">
    <text evidence="3">Belongs to the PIGU family.</text>
</comment>
<evidence type="ECO:0000256" key="9">
    <source>
        <dbReference type="SAM" id="MobiDB-lite"/>
    </source>
</evidence>
<proteinExistence type="inferred from homology"/>
<dbReference type="PANTHER" id="PTHR13121:SF0">
    <property type="entry name" value="PHOSPHATIDYLINOSITOL GLYCAN ANCHOR BIOSYNTHESIS CLASS U PROTEIN"/>
    <property type="match status" value="1"/>
</dbReference>
<gene>
    <name evidence="12" type="ORF">VaNZ11_001352</name>
</gene>
<dbReference type="PANTHER" id="PTHR13121">
    <property type="entry name" value="GPI TRANSAMIDASE COMPONENT PIG-U"/>
    <property type="match status" value="1"/>
</dbReference>
<dbReference type="Pfam" id="PF06728">
    <property type="entry name" value="PIG-U"/>
    <property type="match status" value="2"/>
</dbReference>
<keyword evidence="11" id="KW-0732">Signal</keyword>
<evidence type="ECO:0000256" key="10">
    <source>
        <dbReference type="SAM" id="Phobius"/>
    </source>
</evidence>
<name>A0ABQ5RPM5_9CHLO</name>
<evidence type="ECO:0000256" key="4">
    <source>
        <dbReference type="ARBA" id="ARBA00022502"/>
    </source>
</evidence>
<protein>
    <recommendedName>
        <fullName evidence="14">GPI transamidase subunit PIG-U</fullName>
    </recommendedName>
</protein>
<evidence type="ECO:0000256" key="11">
    <source>
        <dbReference type="SAM" id="SignalP"/>
    </source>
</evidence>
<keyword evidence="7 10" id="KW-1133">Transmembrane helix</keyword>
<evidence type="ECO:0000256" key="2">
    <source>
        <dbReference type="ARBA" id="ARBA00004687"/>
    </source>
</evidence>
<comment type="pathway">
    <text evidence="2">Glycolipid biosynthesis; glycosylphosphatidylinositol-anchor biosynthesis.</text>
</comment>
<keyword evidence="13" id="KW-1185">Reference proteome</keyword>
<feature type="transmembrane region" description="Helical" evidence="10">
    <location>
        <begin position="521"/>
        <end position="541"/>
    </location>
</feature>
<dbReference type="Proteomes" id="UP001165090">
    <property type="component" value="Unassembled WGS sequence"/>
</dbReference>
<feature type="transmembrane region" description="Helical" evidence="10">
    <location>
        <begin position="553"/>
        <end position="577"/>
    </location>
</feature>
<feature type="transmembrane region" description="Helical" evidence="10">
    <location>
        <begin position="480"/>
        <end position="509"/>
    </location>
</feature>
<evidence type="ECO:0000313" key="12">
    <source>
        <dbReference type="EMBL" id="GLI59469.1"/>
    </source>
</evidence>
<comment type="caution">
    <text evidence="12">The sequence shown here is derived from an EMBL/GenBank/DDBJ whole genome shotgun (WGS) entry which is preliminary data.</text>
</comment>
<dbReference type="EMBL" id="BSDZ01000004">
    <property type="protein sequence ID" value="GLI59469.1"/>
    <property type="molecule type" value="Genomic_DNA"/>
</dbReference>
<evidence type="ECO:0000256" key="8">
    <source>
        <dbReference type="ARBA" id="ARBA00023136"/>
    </source>
</evidence>
<dbReference type="InterPro" id="IPR009600">
    <property type="entry name" value="PIG-U"/>
</dbReference>
<evidence type="ECO:0000256" key="7">
    <source>
        <dbReference type="ARBA" id="ARBA00022989"/>
    </source>
</evidence>
<keyword evidence="5 10" id="KW-0812">Transmembrane</keyword>
<evidence type="ECO:0000256" key="1">
    <source>
        <dbReference type="ARBA" id="ARBA00004477"/>
    </source>
</evidence>
<evidence type="ECO:0000256" key="6">
    <source>
        <dbReference type="ARBA" id="ARBA00022824"/>
    </source>
</evidence>
<evidence type="ECO:0000256" key="3">
    <source>
        <dbReference type="ARBA" id="ARBA00010026"/>
    </source>
</evidence>
<keyword evidence="6" id="KW-0256">Endoplasmic reticulum</keyword>
<feature type="chain" id="PRO_5047480865" description="GPI transamidase subunit PIG-U" evidence="11">
    <location>
        <begin position="26"/>
        <end position="613"/>
    </location>
</feature>
<evidence type="ECO:0008006" key="14">
    <source>
        <dbReference type="Google" id="ProtNLM"/>
    </source>
</evidence>
<organism evidence="12 13">
    <name type="scientific">Volvox africanus</name>
    <dbReference type="NCBI Taxonomy" id="51714"/>
    <lineage>
        <taxon>Eukaryota</taxon>
        <taxon>Viridiplantae</taxon>
        <taxon>Chlorophyta</taxon>
        <taxon>core chlorophytes</taxon>
        <taxon>Chlorophyceae</taxon>
        <taxon>CS clade</taxon>
        <taxon>Chlamydomonadales</taxon>
        <taxon>Volvocaceae</taxon>
        <taxon>Volvox</taxon>
    </lineage>
</organism>
<accession>A0ABQ5RPM5</accession>
<feature type="region of interest" description="Disordered" evidence="9">
    <location>
        <begin position="594"/>
        <end position="613"/>
    </location>
</feature>
<reference evidence="12 13" key="1">
    <citation type="journal article" date="2023" name="IScience">
        <title>Expanded male sex-determining region conserved during the evolution of homothallism in the green alga Volvox.</title>
        <authorList>
            <person name="Yamamoto K."/>
            <person name="Matsuzaki R."/>
            <person name="Mahakham W."/>
            <person name="Heman W."/>
            <person name="Sekimoto H."/>
            <person name="Kawachi M."/>
            <person name="Minakuchi Y."/>
            <person name="Toyoda A."/>
            <person name="Nozaki H."/>
        </authorList>
    </citation>
    <scope>NUCLEOTIDE SEQUENCE [LARGE SCALE GENOMIC DNA]</scope>
    <source>
        <strain evidence="12 13">NIES-4468</strain>
    </source>
</reference>
<feature type="region of interest" description="Disordered" evidence="9">
    <location>
        <begin position="295"/>
        <end position="318"/>
    </location>
</feature>
<keyword evidence="4" id="KW-0337">GPI-anchor biosynthesis</keyword>
<feature type="signal peptide" evidence="11">
    <location>
        <begin position="1"/>
        <end position="25"/>
    </location>
</feature>
<sequence length="613" mass="65042">MLHAAFVGTSARVLLAWSSIGASLAWRIEVSTASNSNLELREGLALLRLGVSPYSGTSCRTPPLALWLYGALADHDLLYILPNTILDLLAASLLYRLASYLLNYSRSRGKSVETSEDTPVYDSVNGDCFAVKGSFSGFRSALPSALAWCYLLNPFTLAASAGGTTSALENLALVTALYGACTAQPALAALGLAAASYMSLHAAVLLLPVACLLAYGPEDVVTPLRLLGPCHNGSALHVGAPGVGVGAALGSGDGGTAGGEDSPGKAKAALVKEGKLLEEQQQKLARNEMDRAAVGEVRDSPSGRATLETRSLPQCSAPLPTPPSLPILPWRQLSQCTLLAASILSLLVCASDLYLLSVPRRMGIGVHADADNGNTTTCILGAAKQLITPPSTSTGTAAGEVARRLVAAGESLASCWAVRVYSSQVLLDDATPNIGQWWYLAMEAFDDTKTYIRVMAHSLLFALAPPLAMRLGVRRPLALFLIQMLCLGFLKPYPSVADLGLMAPLLLLLGRQQLAALRLRLLLPASLAMLWVLGPAMQRMWLSYESANSNFFYSITLLYGLWQVVLLGQVLGLTLWVDRLARGKERLLEGRLDERRQEAQMSSAAPEADGAKS</sequence>